<dbReference type="InterPro" id="IPR051599">
    <property type="entry name" value="Cell_Envelope_Assoc"/>
</dbReference>
<dbReference type="OrthoDB" id="9809813at2"/>
<dbReference type="RefSeq" id="WP_005762254.1">
    <property type="nucleotide sequence ID" value="NZ_GG704810.1"/>
</dbReference>
<reference evidence="3 4" key="1">
    <citation type="submission" date="2009-10" db="EMBL/GenBank/DDBJ databases">
        <authorList>
            <person name="Muzny D."/>
            <person name="Qin X."/>
            <person name="Deng J."/>
            <person name="Jiang H."/>
            <person name="Liu Y."/>
            <person name="Qu J."/>
            <person name="Song X.-Z."/>
            <person name="Zhang L."/>
            <person name="Thornton R."/>
            <person name="Coyle M."/>
            <person name="Francisco L."/>
            <person name="Jackson L."/>
            <person name="Javaid M."/>
            <person name="Korchina V."/>
            <person name="Kovar C."/>
            <person name="Mata R."/>
            <person name="Mathew T."/>
            <person name="Ngo R."/>
            <person name="Nguyen L."/>
            <person name="Nguyen N."/>
            <person name="Okwuonu G."/>
            <person name="Ongeri F."/>
            <person name="Pham C."/>
            <person name="Simmons D."/>
            <person name="Wilczek-Boney K."/>
            <person name="Hale W."/>
            <person name="Jakkamsetti A."/>
            <person name="Pham P."/>
            <person name="Ruth R."/>
            <person name="San Lucas F."/>
            <person name="Warren J."/>
            <person name="Zhang J."/>
            <person name="Zhao Z."/>
            <person name="Zhou C."/>
            <person name="Zhu D."/>
            <person name="Lee S."/>
            <person name="Bess C."/>
            <person name="Blankenburg K."/>
            <person name="Forbes L."/>
            <person name="Fu Q."/>
            <person name="Gubbala S."/>
            <person name="Hirani K."/>
            <person name="Jayaseelan J.C."/>
            <person name="Lara F."/>
            <person name="Munidasa M."/>
            <person name="Palculict T."/>
            <person name="Patil S."/>
            <person name="Pu L.-L."/>
            <person name="Saada N."/>
            <person name="Tang L."/>
            <person name="Weissenberger G."/>
            <person name="Zhu Y."/>
            <person name="Hemphill L."/>
            <person name="Shang Y."/>
            <person name="Youmans B."/>
            <person name="Ayvaz T."/>
            <person name="Ross M."/>
            <person name="Santibanez J."/>
            <person name="Aqrawi P."/>
            <person name="Gross S."/>
            <person name="Joshi V."/>
            <person name="Fowler G."/>
            <person name="Nazareth L."/>
            <person name="Reid J."/>
            <person name="Worley K."/>
            <person name="Petrosino J."/>
            <person name="Highlander S."/>
            <person name="Gibbs R."/>
        </authorList>
    </citation>
    <scope>NUCLEOTIDE SEQUENCE [LARGE SCALE GENOMIC DNA]</scope>
    <source>
        <strain evidence="3 4">ATCC 43325</strain>
    </source>
</reference>
<dbReference type="AlphaFoldDB" id="C9PR47"/>
<feature type="domain" description="DUF218" evidence="2">
    <location>
        <begin position="79"/>
        <end position="242"/>
    </location>
</feature>
<evidence type="ECO:0000256" key="1">
    <source>
        <dbReference type="SAM" id="Phobius"/>
    </source>
</evidence>
<keyword evidence="1" id="KW-0812">Transmembrane</keyword>
<dbReference type="STRING" id="667128.HMPREF0621_1471"/>
<keyword evidence="1" id="KW-0472">Membrane</keyword>
<feature type="transmembrane region" description="Helical" evidence="1">
    <location>
        <begin position="12"/>
        <end position="33"/>
    </location>
</feature>
<comment type="caution">
    <text evidence="3">The sequence shown here is derived from an EMBL/GenBank/DDBJ whole genome shotgun (WGS) entry which is preliminary data.</text>
</comment>
<accession>C9PR47</accession>
<organism evidence="3 4">
    <name type="scientific">Pasteurella dagmatis ATCC 43325</name>
    <dbReference type="NCBI Taxonomy" id="667128"/>
    <lineage>
        <taxon>Bacteria</taxon>
        <taxon>Pseudomonadati</taxon>
        <taxon>Pseudomonadota</taxon>
        <taxon>Gammaproteobacteria</taxon>
        <taxon>Pasteurellales</taxon>
        <taxon>Pasteurellaceae</taxon>
        <taxon>Pasteurella</taxon>
    </lineage>
</organism>
<dbReference type="InterPro" id="IPR014729">
    <property type="entry name" value="Rossmann-like_a/b/a_fold"/>
</dbReference>
<gene>
    <name evidence="3" type="ORF">HMPREF0621_1471</name>
</gene>
<proteinExistence type="predicted"/>
<keyword evidence="1" id="KW-1133">Transmembrane helix</keyword>
<dbReference type="PANTHER" id="PTHR30336">
    <property type="entry name" value="INNER MEMBRANE PROTEIN, PROBABLE PERMEASE"/>
    <property type="match status" value="1"/>
</dbReference>
<keyword evidence="4" id="KW-1185">Reference proteome</keyword>
<dbReference type="GO" id="GO:0000270">
    <property type="term" value="P:peptidoglycan metabolic process"/>
    <property type="evidence" value="ECO:0007669"/>
    <property type="project" value="TreeGrafter"/>
</dbReference>
<dbReference type="GO" id="GO:0043164">
    <property type="term" value="P:Gram-negative-bacterium-type cell wall biogenesis"/>
    <property type="evidence" value="ECO:0007669"/>
    <property type="project" value="TreeGrafter"/>
</dbReference>
<name>C9PR47_9PAST</name>
<dbReference type="EMBL" id="ACZR01000014">
    <property type="protein sequence ID" value="EEX49948.1"/>
    <property type="molecule type" value="Genomic_DNA"/>
</dbReference>
<dbReference type="PANTHER" id="PTHR30336:SF4">
    <property type="entry name" value="ENVELOPE BIOGENESIS FACTOR ELYC"/>
    <property type="match status" value="1"/>
</dbReference>
<evidence type="ECO:0000313" key="4">
    <source>
        <dbReference type="Proteomes" id="UP000005519"/>
    </source>
</evidence>
<dbReference type="GO" id="GO:0005886">
    <property type="term" value="C:plasma membrane"/>
    <property type="evidence" value="ECO:0007669"/>
    <property type="project" value="TreeGrafter"/>
</dbReference>
<sequence>MFVLTKLITAILLPPFNVILLWIFAFLLSLFNYKKLSRASAFLGFIILYLSSIPYVAQKLEDSLVTDDNLTLSDYQQAEAIVLLGGGIRDSKELYAKLTVNSIPLERVRYAAYLQKETELPLLITGSSGAPQSEAEVAAIELRYFFNVPTKWIEPKARTTKENAIYTAEILKKEGINKIILVTNQWHMQRATLLYERQGFKVLPASVGSGETPAVYGVGIWHFLPQAGVINKNMLLLKEWLGYLKEKLG</sequence>
<evidence type="ECO:0000313" key="3">
    <source>
        <dbReference type="EMBL" id="EEX49948.1"/>
    </source>
</evidence>
<dbReference type="Proteomes" id="UP000005519">
    <property type="component" value="Unassembled WGS sequence"/>
</dbReference>
<dbReference type="InterPro" id="IPR003848">
    <property type="entry name" value="DUF218"/>
</dbReference>
<evidence type="ECO:0000259" key="2">
    <source>
        <dbReference type="Pfam" id="PF02698"/>
    </source>
</evidence>
<dbReference type="Gene3D" id="3.40.50.620">
    <property type="entry name" value="HUPs"/>
    <property type="match status" value="1"/>
</dbReference>
<feature type="transmembrane region" description="Helical" evidence="1">
    <location>
        <begin position="40"/>
        <end position="57"/>
    </location>
</feature>
<dbReference type="CDD" id="cd06259">
    <property type="entry name" value="YdcF-like"/>
    <property type="match status" value="1"/>
</dbReference>
<dbReference type="Pfam" id="PF02698">
    <property type="entry name" value="DUF218"/>
    <property type="match status" value="1"/>
</dbReference>
<dbReference type="HOGENOM" id="CLU_053514_3_0_6"/>
<protein>
    <recommendedName>
        <fullName evidence="2">DUF218 domain-containing protein</fullName>
    </recommendedName>
</protein>